<proteinExistence type="predicted"/>
<dbReference type="AlphaFoldDB" id="A0A7W6EF72"/>
<gene>
    <name evidence="2" type="ORF">FHS81_000707</name>
</gene>
<keyword evidence="3" id="KW-1185">Reference proteome</keyword>
<comment type="caution">
    <text evidence="2">The sequence shown here is derived from an EMBL/GenBank/DDBJ whole genome shotgun (WGS) entry which is preliminary data.</text>
</comment>
<organism evidence="2 3">
    <name type="scientific">Pseudochelatococcus contaminans</name>
    <dbReference type="NCBI Taxonomy" id="1538103"/>
    <lineage>
        <taxon>Bacteria</taxon>
        <taxon>Pseudomonadati</taxon>
        <taxon>Pseudomonadota</taxon>
        <taxon>Alphaproteobacteria</taxon>
        <taxon>Hyphomicrobiales</taxon>
        <taxon>Chelatococcaceae</taxon>
        <taxon>Pseudochelatococcus</taxon>
    </lineage>
</organism>
<dbReference type="RefSeq" id="WP_183750621.1">
    <property type="nucleotide sequence ID" value="NZ_JACICC010000001.1"/>
</dbReference>
<accession>A0A7W6EF72</accession>
<evidence type="ECO:0000313" key="3">
    <source>
        <dbReference type="Proteomes" id="UP000537592"/>
    </source>
</evidence>
<sequence>MASARIPAYTQTLAAAIETANAERCQQVDAIPEIHPMPMPFPGRFQQHNGETVNHALPDVEQREKPLTS</sequence>
<dbReference type="EMBL" id="JACICC010000001">
    <property type="protein sequence ID" value="MBB3808653.1"/>
    <property type="molecule type" value="Genomic_DNA"/>
</dbReference>
<dbReference type="Proteomes" id="UP000537592">
    <property type="component" value="Unassembled WGS sequence"/>
</dbReference>
<evidence type="ECO:0000313" key="2">
    <source>
        <dbReference type="EMBL" id="MBB3808653.1"/>
    </source>
</evidence>
<name>A0A7W6EF72_9HYPH</name>
<reference evidence="2 3" key="1">
    <citation type="submission" date="2020-08" db="EMBL/GenBank/DDBJ databases">
        <title>Genomic Encyclopedia of Type Strains, Phase IV (KMG-IV): sequencing the most valuable type-strain genomes for metagenomic binning, comparative biology and taxonomic classification.</title>
        <authorList>
            <person name="Goeker M."/>
        </authorList>
    </citation>
    <scope>NUCLEOTIDE SEQUENCE [LARGE SCALE GENOMIC DNA]</scope>
    <source>
        <strain evidence="2 3">DSM 28760</strain>
    </source>
</reference>
<protein>
    <submittedName>
        <fullName evidence="2">Uncharacterized protein</fullName>
    </submittedName>
</protein>
<feature type="region of interest" description="Disordered" evidence="1">
    <location>
        <begin position="37"/>
        <end position="69"/>
    </location>
</feature>
<evidence type="ECO:0000256" key="1">
    <source>
        <dbReference type="SAM" id="MobiDB-lite"/>
    </source>
</evidence>
<feature type="compositionally biased region" description="Basic and acidic residues" evidence="1">
    <location>
        <begin position="58"/>
        <end position="69"/>
    </location>
</feature>